<gene>
    <name evidence="2" type="ORF">C1SCF055_LOCUS25053</name>
</gene>
<proteinExistence type="predicted"/>
<dbReference type="InterPro" id="IPR029035">
    <property type="entry name" value="DHS-like_NAD/FAD-binding_dom"/>
</dbReference>
<comment type="caution">
    <text evidence="2">The sequence shown here is derived from an EMBL/GenBank/DDBJ whole genome shotgun (WGS) entry which is preliminary data.</text>
</comment>
<name>A0A9P1G421_9DINO</name>
<evidence type="ECO:0000313" key="3">
    <source>
        <dbReference type="EMBL" id="CAL1152156.1"/>
    </source>
</evidence>
<keyword evidence="1" id="KW-1133">Transmembrane helix</keyword>
<dbReference type="Proteomes" id="UP001152797">
    <property type="component" value="Unassembled WGS sequence"/>
</dbReference>
<feature type="transmembrane region" description="Helical" evidence="1">
    <location>
        <begin position="172"/>
        <end position="189"/>
    </location>
</feature>
<evidence type="ECO:0000313" key="5">
    <source>
        <dbReference type="Proteomes" id="UP001152797"/>
    </source>
</evidence>
<organism evidence="2">
    <name type="scientific">Cladocopium goreaui</name>
    <dbReference type="NCBI Taxonomy" id="2562237"/>
    <lineage>
        <taxon>Eukaryota</taxon>
        <taxon>Sar</taxon>
        <taxon>Alveolata</taxon>
        <taxon>Dinophyceae</taxon>
        <taxon>Suessiales</taxon>
        <taxon>Symbiodiniaceae</taxon>
        <taxon>Cladocopium</taxon>
    </lineage>
</organism>
<reference evidence="3" key="2">
    <citation type="submission" date="2024-04" db="EMBL/GenBank/DDBJ databases">
        <authorList>
            <person name="Chen Y."/>
            <person name="Shah S."/>
            <person name="Dougan E. K."/>
            <person name="Thang M."/>
            <person name="Chan C."/>
        </authorList>
    </citation>
    <scope>NUCLEOTIDE SEQUENCE [LARGE SCALE GENOMIC DNA]</scope>
</reference>
<protein>
    <submittedName>
        <fullName evidence="4">Deacetylase sirtuin-type domain-containing protein</fullName>
    </submittedName>
</protein>
<evidence type="ECO:0000313" key="2">
    <source>
        <dbReference type="EMBL" id="CAI3998781.1"/>
    </source>
</evidence>
<accession>A0A9P1G421</accession>
<evidence type="ECO:0000313" key="4">
    <source>
        <dbReference type="EMBL" id="CAL4786093.1"/>
    </source>
</evidence>
<dbReference type="OrthoDB" id="424302at2759"/>
<dbReference type="AlphaFoldDB" id="A0A9P1G421"/>
<keyword evidence="5" id="KW-1185">Reference proteome</keyword>
<dbReference type="EMBL" id="CAMXCT010002543">
    <property type="protein sequence ID" value="CAI3998781.1"/>
    <property type="molecule type" value="Genomic_DNA"/>
</dbReference>
<dbReference type="SUPFAM" id="SSF52467">
    <property type="entry name" value="DHS-like NAD/FAD-binding domain"/>
    <property type="match status" value="1"/>
</dbReference>
<dbReference type="EMBL" id="CAMXCT020002543">
    <property type="protein sequence ID" value="CAL1152156.1"/>
    <property type="molecule type" value="Genomic_DNA"/>
</dbReference>
<sequence>MAHDPEIFYGFWGSCFNDYRDTQPHEGYKIIRGWRDTFCSRRLSQQMSAALAQGGFFVYTSNVDAHCHDYFEPYEVRECHGNTEATACSNSKICDFFASCTEMAKLSAIAGAALLLELGLLPRFLLVPIVTCGAVQLWTLQGFLRVPKTKKIEDNSTDLPAAIVQALCDRRVLSILAAVVLISFYLALGDSIKSSFCLLTAVAKSAIAFSLGALCSAALPHPQETAEAAPTCSCGMNCGSSAEGSCPYGNDFWSDLDVPEKVLDTDDPKDLIDVLFLKKR</sequence>
<evidence type="ECO:0000256" key="1">
    <source>
        <dbReference type="SAM" id="Phobius"/>
    </source>
</evidence>
<keyword evidence="1" id="KW-0472">Membrane</keyword>
<keyword evidence="1" id="KW-0812">Transmembrane</keyword>
<dbReference type="EMBL" id="CAMXCT030002543">
    <property type="protein sequence ID" value="CAL4786093.1"/>
    <property type="molecule type" value="Genomic_DNA"/>
</dbReference>
<reference evidence="2" key="1">
    <citation type="submission" date="2022-10" db="EMBL/GenBank/DDBJ databases">
        <authorList>
            <person name="Chen Y."/>
            <person name="Dougan E. K."/>
            <person name="Chan C."/>
            <person name="Rhodes N."/>
            <person name="Thang M."/>
        </authorList>
    </citation>
    <scope>NUCLEOTIDE SEQUENCE</scope>
</reference>